<gene>
    <name evidence="2" type="ORF">AKJ45_02445</name>
</gene>
<dbReference type="Proteomes" id="UP000070565">
    <property type="component" value="Unassembled WGS sequence"/>
</dbReference>
<proteinExistence type="predicted"/>
<dbReference type="InterPro" id="IPR036237">
    <property type="entry name" value="Xyl_isomerase-like_sf"/>
</dbReference>
<sequence>MIGSECPKYILETLNDPDRAREIRVIAEDSGLSIEAVTIEDGLLVAEQKLKTDAEDLEPYVNLCLDLGAKVLCFLKDTKIKRPTKVPEFLCYTMRIGLKQLDKYAKRKEVRIAIGNNPELPVTAKDFKTTLLSDNLEQIGICFDPINFRRANVSINEAVNALSDRIFHVCFRDLPLKVGESKGCINYCDLVKTLRKIKYDGLVSVRIIGASRNLGMDPMEVYNYLSCLIRD</sequence>
<dbReference type="PANTHER" id="PTHR12110">
    <property type="entry name" value="HYDROXYPYRUVATE ISOMERASE"/>
    <property type="match status" value="1"/>
</dbReference>
<organism evidence="2 3">
    <name type="scientific">candidate division MSBL1 archaeon SCGC-AAA261F19</name>
    <dbReference type="NCBI Taxonomy" id="1698275"/>
    <lineage>
        <taxon>Archaea</taxon>
        <taxon>Methanobacteriati</taxon>
        <taxon>Methanobacteriota</taxon>
        <taxon>candidate division MSBL1</taxon>
    </lineage>
</organism>
<protein>
    <recommendedName>
        <fullName evidence="1">Xylose isomerase-like TIM barrel domain-containing protein</fullName>
    </recommendedName>
</protein>
<dbReference type="Pfam" id="PF01261">
    <property type="entry name" value="AP_endonuc_2"/>
    <property type="match status" value="1"/>
</dbReference>
<keyword evidence="3" id="KW-1185">Reference proteome</keyword>
<reference evidence="2 3" key="1">
    <citation type="journal article" date="2016" name="Sci. Rep.">
        <title>Metabolic traits of an uncultured archaeal lineage -MSBL1- from brine pools of the Red Sea.</title>
        <authorList>
            <person name="Mwirichia R."/>
            <person name="Alam I."/>
            <person name="Rashid M."/>
            <person name="Vinu M."/>
            <person name="Ba-Alawi W."/>
            <person name="Anthony Kamau A."/>
            <person name="Kamanda Ngugi D."/>
            <person name="Goker M."/>
            <person name="Klenk H.P."/>
            <person name="Bajic V."/>
            <person name="Stingl U."/>
        </authorList>
    </citation>
    <scope>NUCLEOTIDE SEQUENCE [LARGE SCALE GENOMIC DNA]</scope>
    <source>
        <strain evidence="2">SCGC-AAA261F19</strain>
    </source>
</reference>
<feature type="domain" description="Xylose isomerase-like TIM barrel" evidence="1">
    <location>
        <begin position="16"/>
        <end position="209"/>
    </location>
</feature>
<evidence type="ECO:0000259" key="1">
    <source>
        <dbReference type="Pfam" id="PF01261"/>
    </source>
</evidence>
<dbReference type="InterPro" id="IPR050312">
    <property type="entry name" value="IolE/XylAMocC-like"/>
</dbReference>
<evidence type="ECO:0000313" key="3">
    <source>
        <dbReference type="Proteomes" id="UP000070565"/>
    </source>
</evidence>
<dbReference type="Gene3D" id="3.20.20.150">
    <property type="entry name" value="Divalent-metal-dependent TIM barrel enzymes"/>
    <property type="match status" value="1"/>
</dbReference>
<dbReference type="EMBL" id="LHXZ01000030">
    <property type="protein sequence ID" value="KXB03120.1"/>
    <property type="molecule type" value="Genomic_DNA"/>
</dbReference>
<dbReference type="InterPro" id="IPR013022">
    <property type="entry name" value="Xyl_isomerase-like_TIM-brl"/>
</dbReference>
<evidence type="ECO:0000313" key="2">
    <source>
        <dbReference type="EMBL" id="KXB03120.1"/>
    </source>
</evidence>
<name>A0A133V9H6_9EURY</name>
<dbReference type="SUPFAM" id="SSF51658">
    <property type="entry name" value="Xylose isomerase-like"/>
    <property type="match status" value="1"/>
</dbReference>
<comment type="caution">
    <text evidence="2">The sequence shown here is derived from an EMBL/GenBank/DDBJ whole genome shotgun (WGS) entry which is preliminary data.</text>
</comment>
<accession>A0A133V9H6</accession>
<dbReference type="AlphaFoldDB" id="A0A133V9H6"/>